<evidence type="ECO:0000313" key="3">
    <source>
        <dbReference type="EMBL" id="CCF36959.1"/>
    </source>
</evidence>
<accession>H1V9Q6</accession>
<proteinExistence type="inferred from homology"/>
<dbReference type="PANTHER" id="PTHR13710">
    <property type="entry name" value="DNA HELICASE RECQ FAMILY MEMBER"/>
    <property type="match status" value="1"/>
</dbReference>
<dbReference type="AlphaFoldDB" id="H1V9Q6"/>
<name>H1V9Q6_COLHI</name>
<dbReference type="Proteomes" id="UP000007174">
    <property type="component" value="Unassembled WGS sequence"/>
</dbReference>
<protein>
    <submittedName>
        <fullName evidence="3">Uncharacterized protein</fullName>
    </submittedName>
</protein>
<feature type="region of interest" description="Disordered" evidence="2">
    <location>
        <begin position="20"/>
        <end position="45"/>
    </location>
</feature>
<dbReference type="GO" id="GO:0005634">
    <property type="term" value="C:nucleus"/>
    <property type="evidence" value="ECO:0007669"/>
    <property type="project" value="TreeGrafter"/>
</dbReference>
<organism evidence="3 4">
    <name type="scientific">Colletotrichum higginsianum (strain IMI 349063)</name>
    <name type="common">Crucifer anthracnose fungus</name>
    <dbReference type="NCBI Taxonomy" id="759273"/>
    <lineage>
        <taxon>Eukaryota</taxon>
        <taxon>Fungi</taxon>
        <taxon>Dikarya</taxon>
        <taxon>Ascomycota</taxon>
        <taxon>Pezizomycotina</taxon>
        <taxon>Sordariomycetes</taxon>
        <taxon>Hypocreomycetidae</taxon>
        <taxon>Glomerellales</taxon>
        <taxon>Glomerellaceae</taxon>
        <taxon>Colletotrichum</taxon>
        <taxon>Colletotrichum destructivum species complex</taxon>
    </lineage>
</organism>
<dbReference type="EMBL" id="CACQ02002234">
    <property type="protein sequence ID" value="CCF36959.1"/>
    <property type="molecule type" value="Genomic_DNA"/>
</dbReference>
<gene>
    <name evidence="3" type="ORF">CH063_01608</name>
</gene>
<comment type="similarity">
    <text evidence="1">Belongs to the helicase family. RecQ subfamily.</text>
</comment>
<evidence type="ECO:0000313" key="4">
    <source>
        <dbReference type="Proteomes" id="UP000007174"/>
    </source>
</evidence>
<feature type="non-terminal residue" evidence="3">
    <location>
        <position position="173"/>
    </location>
</feature>
<dbReference type="PANTHER" id="PTHR13710:SF120">
    <property type="entry name" value="BIFUNCTIONAL 3'-5' EXONUCLEASE_ATP-DEPENDENT HELICASE WRN"/>
    <property type="match status" value="1"/>
</dbReference>
<feature type="region of interest" description="Disordered" evidence="2">
    <location>
        <begin position="57"/>
        <end position="125"/>
    </location>
</feature>
<dbReference type="GO" id="GO:0005694">
    <property type="term" value="C:chromosome"/>
    <property type="evidence" value="ECO:0007669"/>
    <property type="project" value="TreeGrafter"/>
</dbReference>
<dbReference type="Gene3D" id="3.40.50.300">
    <property type="entry name" value="P-loop containing nucleotide triphosphate hydrolases"/>
    <property type="match status" value="1"/>
</dbReference>
<dbReference type="HOGENOM" id="CLU_1551262_0_0_1"/>
<dbReference type="GO" id="GO:0005737">
    <property type="term" value="C:cytoplasm"/>
    <property type="evidence" value="ECO:0007669"/>
    <property type="project" value="TreeGrafter"/>
</dbReference>
<dbReference type="GO" id="GO:0043138">
    <property type="term" value="F:3'-5' DNA helicase activity"/>
    <property type="evidence" value="ECO:0007669"/>
    <property type="project" value="TreeGrafter"/>
</dbReference>
<reference evidence="4" key="1">
    <citation type="journal article" date="2012" name="Nat. Genet.">
        <title>Lifestyle transitions in plant pathogenic Colletotrichum fungi deciphered by genome and transcriptome analyses.</title>
        <authorList>
            <person name="O'Connell R.J."/>
            <person name="Thon M.R."/>
            <person name="Hacquard S."/>
            <person name="Amyotte S.G."/>
            <person name="Kleemann J."/>
            <person name="Torres M.F."/>
            <person name="Damm U."/>
            <person name="Buiate E.A."/>
            <person name="Epstein L."/>
            <person name="Alkan N."/>
            <person name="Altmueller J."/>
            <person name="Alvarado-Balderrama L."/>
            <person name="Bauser C.A."/>
            <person name="Becker C."/>
            <person name="Birren B.W."/>
            <person name="Chen Z."/>
            <person name="Choi J."/>
            <person name="Crouch J.A."/>
            <person name="Duvick J.P."/>
            <person name="Farman M.A."/>
            <person name="Gan P."/>
            <person name="Heiman D."/>
            <person name="Henrissat B."/>
            <person name="Howard R.J."/>
            <person name="Kabbage M."/>
            <person name="Koch C."/>
            <person name="Kracher B."/>
            <person name="Kubo Y."/>
            <person name="Law A.D."/>
            <person name="Lebrun M.-H."/>
            <person name="Lee Y.-H."/>
            <person name="Miyara I."/>
            <person name="Moore N."/>
            <person name="Neumann U."/>
            <person name="Nordstroem K."/>
            <person name="Panaccione D.G."/>
            <person name="Panstruga R."/>
            <person name="Place M."/>
            <person name="Proctor R.H."/>
            <person name="Prusky D."/>
            <person name="Rech G."/>
            <person name="Reinhardt R."/>
            <person name="Rollins J.A."/>
            <person name="Rounsley S."/>
            <person name="Schardl C.L."/>
            <person name="Schwartz D.C."/>
            <person name="Shenoy N."/>
            <person name="Shirasu K."/>
            <person name="Sikhakolli U.R."/>
            <person name="Stueber K."/>
            <person name="Sukno S.A."/>
            <person name="Sweigard J.A."/>
            <person name="Takano Y."/>
            <person name="Takahara H."/>
            <person name="Trail F."/>
            <person name="van der Does H.C."/>
            <person name="Voll L.M."/>
            <person name="Will I."/>
            <person name="Young S."/>
            <person name="Zeng Q."/>
            <person name="Zhang J."/>
            <person name="Zhou S."/>
            <person name="Dickman M.B."/>
            <person name="Schulze-Lefert P."/>
            <person name="Ver Loren van Themaat E."/>
            <person name="Ma L.-J."/>
            <person name="Vaillancourt L.J."/>
        </authorList>
    </citation>
    <scope>NUCLEOTIDE SEQUENCE [LARGE SCALE GENOMIC DNA]</scope>
    <source>
        <strain evidence="4">IMI 349063</strain>
    </source>
</reference>
<dbReference type="GO" id="GO:0009378">
    <property type="term" value="F:four-way junction helicase activity"/>
    <property type="evidence" value="ECO:0007669"/>
    <property type="project" value="TreeGrafter"/>
</dbReference>
<sequence length="173" mass="18733">MGPGVSHMTWSQDAAALNASEHPGASGQRQPMISQLGHHHHSCPSCISPIPNPPTYTYASPRTTKYEYQGPEPHAMDDDFGFDSADEADLLAAVDGVNPAAKRRNEDPSGQQEPTSKRQRASDNTNVAERVLNERFGLKSFRLEQKAAINRLLDGDSAVVVFPTGGGKSLCYQ</sequence>
<dbReference type="VEuPathDB" id="FungiDB:CH63R_03642"/>
<dbReference type="GO" id="GO:0000724">
    <property type="term" value="P:double-strand break repair via homologous recombination"/>
    <property type="evidence" value="ECO:0007669"/>
    <property type="project" value="TreeGrafter"/>
</dbReference>
<dbReference type="SUPFAM" id="SSF52540">
    <property type="entry name" value="P-loop containing nucleoside triphosphate hydrolases"/>
    <property type="match status" value="1"/>
</dbReference>
<evidence type="ECO:0000256" key="2">
    <source>
        <dbReference type="SAM" id="MobiDB-lite"/>
    </source>
</evidence>
<dbReference type="STRING" id="759273.H1V9Q6"/>
<feature type="compositionally biased region" description="Acidic residues" evidence="2">
    <location>
        <begin position="78"/>
        <end position="89"/>
    </location>
</feature>
<evidence type="ECO:0000256" key="1">
    <source>
        <dbReference type="ARBA" id="ARBA00005446"/>
    </source>
</evidence>
<dbReference type="InterPro" id="IPR027417">
    <property type="entry name" value="P-loop_NTPase"/>
</dbReference>
<dbReference type="eggNOG" id="KOG0351">
    <property type="taxonomic scope" value="Eukaryota"/>
</dbReference>